<proteinExistence type="predicted"/>
<name>A0A815WIA7_9BILA</name>
<sequence>MYKTAKRTPRFRSGETTYINLGIRITLLNGEKRYSFTAVFCLKRRSESSTWDGQIERNIHHEQLKRQLEEKPALKEDEIEVQLAKPYNLIQEKFQVNIRDLRSLKRDRNAIAHTRRKSDVEQRALIEKARRINMPSDFKHKKVFYTIIDELDGKFHRMS</sequence>
<keyword evidence="3" id="KW-1185">Reference proteome</keyword>
<comment type="caution">
    <text evidence="1">The sequence shown here is derived from an EMBL/GenBank/DDBJ whole genome shotgun (WGS) entry which is preliminary data.</text>
</comment>
<dbReference type="Proteomes" id="UP000663877">
    <property type="component" value="Unassembled WGS sequence"/>
</dbReference>
<evidence type="ECO:0000313" key="3">
    <source>
        <dbReference type="Proteomes" id="UP000663832"/>
    </source>
</evidence>
<dbReference type="AlphaFoldDB" id="A0A815WIA7"/>
<reference evidence="1" key="1">
    <citation type="submission" date="2021-02" db="EMBL/GenBank/DDBJ databases">
        <authorList>
            <person name="Nowell W R."/>
        </authorList>
    </citation>
    <scope>NUCLEOTIDE SEQUENCE</scope>
</reference>
<evidence type="ECO:0000313" key="1">
    <source>
        <dbReference type="EMBL" id="CAF1541200.1"/>
    </source>
</evidence>
<dbReference type="EMBL" id="CAJNOI010004254">
    <property type="protein sequence ID" value="CAF1541200.1"/>
    <property type="molecule type" value="Genomic_DNA"/>
</dbReference>
<evidence type="ECO:0000313" key="4">
    <source>
        <dbReference type="Proteomes" id="UP000663877"/>
    </source>
</evidence>
<organism evidence="1 4">
    <name type="scientific">Adineta steineri</name>
    <dbReference type="NCBI Taxonomy" id="433720"/>
    <lineage>
        <taxon>Eukaryota</taxon>
        <taxon>Metazoa</taxon>
        <taxon>Spiralia</taxon>
        <taxon>Gnathifera</taxon>
        <taxon>Rotifera</taxon>
        <taxon>Eurotatoria</taxon>
        <taxon>Bdelloidea</taxon>
        <taxon>Adinetida</taxon>
        <taxon>Adinetidae</taxon>
        <taxon>Adineta</taxon>
    </lineage>
</organism>
<gene>
    <name evidence="1" type="ORF">BJG266_LOCUS45584</name>
    <name evidence="2" type="ORF">QVE165_LOCUS62584</name>
</gene>
<dbReference type="Proteomes" id="UP000663832">
    <property type="component" value="Unassembled WGS sequence"/>
</dbReference>
<dbReference type="EMBL" id="CAJNOM010004633">
    <property type="protein sequence ID" value="CAF1657491.1"/>
    <property type="molecule type" value="Genomic_DNA"/>
</dbReference>
<protein>
    <submittedName>
        <fullName evidence="1">Uncharacterized protein</fullName>
    </submittedName>
</protein>
<evidence type="ECO:0000313" key="2">
    <source>
        <dbReference type="EMBL" id="CAF1657491.1"/>
    </source>
</evidence>
<accession>A0A815WIA7</accession>